<dbReference type="VEuPathDB" id="FungiDB:PV10_05673"/>
<dbReference type="PANTHER" id="PTHR45033">
    <property type="match status" value="1"/>
</dbReference>
<dbReference type="InterPro" id="IPR020843">
    <property type="entry name" value="ER"/>
</dbReference>
<dbReference type="InterPro" id="IPR011032">
    <property type="entry name" value="GroES-like_sf"/>
</dbReference>
<dbReference type="InterPro" id="IPR052711">
    <property type="entry name" value="Zinc_ADH-like"/>
</dbReference>
<protein>
    <recommendedName>
        <fullName evidence="2">Enoyl reductase (ER) domain-containing protein</fullName>
    </recommendedName>
</protein>
<comment type="caution">
    <text evidence="3">The sequence shown here is derived from an EMBL/GenBank/DDBJ whole genome shotgun (WGS) entry which is preliminary data.</text>
</comment>
<dbReference type="GO" id="GO:0016491">
    <property type="term" value="F:oxidoreductase activity"/>
    <property type="evidence" value="ECO:0007669"/>
    <property type="project" value="InterPro"/>
</dbReference>
<dbReference type="InterPro" id="IPR020904">
    <property type="entry name" value="Sc_DH/Rdtase_CS"/>
</dbReference>
<keyword evidence="1" id="KW-0521">NADP</keyword>
<evidence type="ECO:0000259" key="2">
    <source>
        <dbReference type="SMART" id="SM00829"/>
    </source>
</evidence>
<dbReference type="CDD" id="cd08276">
    <property type="entry name" value="MDR7"/>
    <property type="match status" value="1"/>
</dbReference>
<sequence>MGLPQYTAAWVLKSQKGTESLSYVEHLALPTLKDDEVLVKIHAASLNYRDLVITKGGPRISVGKQDLVPGSDGAGVVEAVGSNVTAFSVGDHVCTHLTYALSDTEIPRFGDICNGLGQKVDAWNALFGLDCKAPRAGETVLVQGTGGVSIAALQFALAAGATVIATTSNLEKATKLKNLGAQQVINYKETPNWGEYAKSLTMDGKGVHIVVDVGGAFTLSHSLKAVRADGLVAVTGILGQAADVPTLALITGGGSGINLELAKALHARGISILIADIALHKDAINWLEKLSQKGDAAKVLFLKTNVTSWEEIEAAFDFFEGQFGRPPQIIVPGAGIYEASSPGFWDDRDAASHYKLFDINLVHPIKTTRIAIRRLRQAQLPGVILHLSSIVAQKPSVVLPLYSASKAAISQFIRCMSPLEDICGIRVVGVAPGVVDTPLFRDNPGALNHIDMKKDFLLPTDEVVRAMLSLLTETRYPSGTVLEIGDIGGWREVQLLNDPGPQGRSTKARSKAQEALSLVHQALNNDAQRRDSVTKL</sequence>
<evidence type="ECO:0000313" key="4">
    <source>
        <dbReference type="Proteomes" id="UP000288859"/>
    </source>
</evidence>
<accession>A0A438NA82</accession>
<dbReference type="PRINTS" id="PR00081">
    <property type="entry name" value="GDHRDH"/>
</dbReference>
<dbReference type="Gene3D" id="3.40.50.720">
    <property type="entry name" value="NAD(P)-binding Rossmann-like Domain"/>
    <property type="match status" value="2"/>
</dbReference>
<organism evidence="3 4">
    <name type="scientific">Exophiala mesophila</name>
    <name type="common">Black yeast-like fungus</name>
    <dbReference type="NCBI Taxonomy" id="212818"/>
    <lineage>
        <taxon>Eukaryota</taxon>
        <taxon>Fungi</taxon>
        <taxon>Dikarya</taxon>
        <taxon>Ascomycota</taxon>
        <taxon>Pezizomycotina</taxon>
        <taxon>Eurotiomycetes</taxon>
        <taxon>Chaetothyriomycetidae</taxon>
        <taxon>Chaetothyriales</taxon>
        <taxon>Herpotrichiellaceae</taxon>
        <taxon>Exophiala</taxon>
    </lineage>
</organism>
<feature type="domain" description="Enoyl reductase (ER)" evidence="2">
    <location>
        <begin position="17"/>
        <end position="301"/>
    </location>
</feature>
<proteinExistence type="predicted"/>
<dbReference type="InterPro" id="IPR036291">
    <property type="entry name" value="NAD(P)-bd_dom_sf"/>
</dbReference>
<dbReference type="PROSITE" id="PS00061">
    <property type="entry name" value="ADH_SHORT"/>
    <property type="match status" value="1"/>
</dbReference>
<dbReference type="Proteomes" id="UP000288859">
    <property type="component" value="Unassembled WGS sequence"/>
</dbReference>
<dbReference type="VEuPathDB" id="FungiDB:PV10_06739"/>
<dbReference type="Gene3D" id="3.90.180.10">
    <property type="entry name" value="Medium-chain alcohol dehydrogenases, catalytic domain"/>
    <property type="match status" value="1"/>
</dbReference>
<dbReference type="InterPro" id="IPR013154">
    <property type="entry name" value="ADH-like_N"/>
</dbReference>
<dbReference type="SUPFAM" id="SSF50129">
    <property type="entry name" value="GroES-like"/>
    <property type="match status" value="1"/>
</dbReference>
<reference evidence="3 4" key="1">
    <citation type="submission" date="2017-03" db="EMBL/GenBank/DDBJ databases">
        <title>Genomes of endolithic fungi from Antarctica.</title>
        <authorList>
            <person name="Coleine C."/>
            <person name="Masonjones S."/>
            <person name="Stajich J.E."/>
        </authorList>
    </citation>
    <scope>NUCLEOTIDE SEQUENCE [LARGE SCALE GENOMIC DNA]</scope>
    <source>
        <strain evidence="3 4">CCFEE 6314</strain>
    </source>
</reference>
<evidence type="ECO:0000256" key="1">
    <source>
        <dbReference type="ARBA" id="ARBA00022857"/>
    </source>
</evidence>
<dbReference type="InterPro" id="IPR002347">
    <property type="entry name" value="SDR_fam"/>
</dbReference>
<name>A0A438NA82_EXOME</name>
<dbReference type="PANTHER" id="PTHR45033:SF2">
    <property type="entry name" value="ZINC-TYPE ALCOHOL DEHYDROGENASE-LIKE PROTEIN C1773.06C"/>
    <property type="match status" value="1"/>
</dbReference>
<dbReference type="Pfam" id="PF08240">
    <property type="entry name" value="ADH_N"/>
    <property type="match status" value="1"/>
</dbReference>
<gene>
    <name evidence="3" type="ORF">B0A52_03731</name>
</gene>
<dbReference type="EMBL" id="NAJM01000012">
    <property type="protein sequence ID" value="RVX72541.1"/>
    <property type="molecule type" value="Genomic_DNA"/>
</dbReference>
<evidence type="ECO:0000313" key="3">
    <source>
        <dbReference type="EMBL" id="RVX72541.1"/>
    </source>
</evidence>
<dbReference type="SMART" id="SM00829">
    <property type="entry name" value="PKS_ER"/>
    <property type="match status" value="1"/>
</dbReference>
<dbReference type="AlphaFoldDB" id="A0A438NA82"/>
<dbReference type="OrthoDB" id="5296at2759"/>
<dbReference type="Pfam" id="PF00106">
    <property type="entry name" value="adh_short"/>
    <property type="match status" value="1"/>
</dbReference>
<dbReference type="SUPFAM" id="SSF51735">
    <property type="entry name" value="NAD(P)-binding Rossmann-fold domains"/>
    <property type="match status" value="2"/>
</dbReference>